<dbReference type="GO" id="GO:0006402">
    <property type="term" value="P:mRNA catabolic process"/>
    <property type="evidence" value="ECO:0007669"/>
    <property type="project" value="TreeGrafter"/>
</dbReference>
<dbReference type="OrthoDB" id="372421at2759"/>
<feature type="compositionally biased region" description="Low complexity" evidence="2">
    <location>
        <begin position="1066"/>
        <end position="1078"/>
    </location>
</feature>
<gene>
    <name evidence="4" type="ORF">TAPDE_005056</name>
</gene>
<dbReference type="eggNOG" id="KOG2102">
    <property type="taxonomic scope" value="Eukaryota"/>
</dbReference>
<feature type="region of interest" description="Disordered" evidence="2">
    <location>
        <begin position="438"/>
        <end position="472"/>
    </location>
</feature>
<dbReference type="InterPro" id="IPR012340">
    <property type="entry name" value="NA-bd_OB-fold"/>
</dbReference>
<feature type="region of interest" description="Disordered" evidence="2">
    <location>
        <begin position="1"/>
        <end position="226"/>
    </location>
</feature>
<evidence type="ECO:0000259" key="3">
    <source>
        <dbReference type="SMART" id="SM00955"/>
    </source>
</evidence>
<dbReference type="Gene3D" id="2.40.50.140">
    <property type="entry name" value="Nucleic acid-binding proteins"/>
    <property type="match status" value="1"/>
</dbReference>
<comment type="caution">
    <text evidence="4">The sequence shown here is derived from an EMBL/GenBank/DDBJ whole genome shotgun (WGS) entry which is preliminary data.</text>
</comment>
<dbReference type="Pfam" id="PF00773">
    <property type="entry name" value="RNB"/>
    <property type="match status" value="1"/>
</dbReference>
<sequence length="1162" mass="127667">MAPPSLMPNQYTYNNNNNQQGSHRRGQSMSQSNNVGPPPAPSSGASGFTEVTHQRRGSQSGHNRRHSLALPEAKRAAEKAQASKQNTGFSFPGPSSSDSAIASDYSSSRATGSSSPQKRSSSPQRRSAAGHGRSQSMAIGRLGSTSPVRGAASGGFQFPPAQTQANGTSQDSSLGRSSSGGHARQSSRNFDSNWRSGPPVAQQEQQQPYFTPGHRTRPSMSNSVSSLQNFGQNFAYPQNAATLHSGMGMMPAMNNMMPPQLMGQQMQGTNAQNRKSLFSPYLPQATLPALLSDGRLVAGVLRVNKKNRSDAYVSTDLLDEDIFICGSKDRNRALEGDFVAIELLDVDEVWSAKRDKEDKKKRKDNHTGMSGGGLRRQGSIRDRPEAKKKDDVEVEGQGLLLVDEEEVNDDQKPMYAGHVVAVVERTAGQMFSGTLGLLRPSSAATKEKQDAERRDRDGASSGSHRQPERPKIVWFKPTDKRVPLIAIPTEQAPRDFVENHENYKNRIFVACIKRWPITSLHPFGTLVEELGNMGDVSVETEALLRDNSFLAEEFSATVLDAVTQISEEVDIEGEGRKDFRGERAFSVSADGTTEATDAFHIRQTDDGYEVGVHITDANFFVRSGYLLDREAKKRGCAVSLVQRTIPMLPPTLTQGVAAFTVEADRRAISIVFKISENFELEDSWIGKSIIRNTAHFSSSQVEAVLSGEEQLEDGETQSDILALNSVSESLFRLRYSDGNLDITTLKLFHQLDHEEKDPSPVSVNIFEKKRAGIMVDELLIRANITVAELLVEKLSSAAILRKQTPCNAKKLEQLVIRAKRLGVELDSRSIGSILNTIAKIQDHSIRKALEIFLVKACNMPKYIIAGNAHHDNNFSHYGYNVPVYTHFTSPFTRYSDLIAHRQLAAALEDQPWNEDSETLGKHADFCNTKKDAAKNAQDQSIHLMLCSMVDKLSASSGAVIRQAIVINVMDSSFDVLLPEFGVEKRVHLDQLPLHKAEFDSKTRKLELFWMKGVDSATWIPADQQGKSSPGHLRGVSVMEEQMLQQKMIEISSLTIEDEDTLFNTEAPSSSAVTSKSVPSSPPKRPFPSDARPASSTAVPTLAEVSSTKDKPAFTFENIVRKANGDVVQEITELSRVPVVLQADCIFKSPPLLLVRAINPARD</sequence>
<reference evidence="4 5" key="1">
    <citation type="journal article" date="2013" name="MBio">
        <title>Genome sequencing of the plant pathogen Taphrina deformans, the causal agent of peach leaf curl.</title>
        <authorList>
            <person name="Cisse O.H."/>
            <person name="Almeida J.M.G.C.F."/>
            <person name="Fonseca A."/>
            <person name="Kumar A.A."/>
            <person name="Salojaervi J."/>
            <person name="Overmyer K."/>
            <person name="Hauser P.M."/>
            <person name="Pagni M."/>
        </authorList>
    </citation>
    <scope>NUCLEOTIDE SEQUENCE [LARGE SCALE GENOMIC DNA]</scope>
    <source>
        <strain evidence="5">PYCC 5710 / ATCC 11124 / CBS 356.35 / IMI 108563 / JCM 9778 / NBRC 8474</strain>
    </source>
</reference>
<comment type="similarity">
    <text evidence="1">Belongs to the RNR ribonuclease family.</text>
</comment>
<dbReference type="STRING" id="1097556.R4XFY7"/>
<dbReference type="InterPro" id="IPR050180">
    <property type="entry name" value="RNR_Ribonuclease"/>
</dbReference>
<feature type="compositionally biased region" description="Low complexity" evidence="2">
    <location>
        <begin position="167"/>
        <end position="181"/>
    </location>
</feature>
<evidence type="ECO:0000256" key="2">
    <source>
        <dbReference type="SAM" id="MobiDB-lite"/>
    </source>
</evidence>
<organism evidence="4 5">
    <name type="scientific">Taphrina deformans (strain PYCC 5710 / ATCC 11124 / CBS 356.35 / IMI 108563 / JCM 9778 / NBRC 8474)</name>
    <name type="common">Peach leaf curl fungus</name>
    <name type="synonym">Lalaria deformans</name>
    <dbReference type="NCBI Taxonomy" id="1097556"/>
    <lineage>
        <taxon>Eukaryota</taxon>
        <taxon>Fungi</taxon>
        <taxon>Dikarya</taxon>
        <taxon>Ascomycota</taxon>
        <taxon>Taphrinomycotina</taxon>
        <taxon>Taphrinomycetes</taxon>
        <taxon>Taphrinales</taxon>
        <taxon>Taphrinaceae</taxon>
        <taxon>Taphrina</taxon>
    </lineage>
</organism>
<dbReference type="GO" id="GO:0000932">
    <property type="term" value="C:P-body"/>
    <property type="evidence" value="ECO:0007669"/>
    <property type="project" value="TreeGrafter"/>
</dbReference>
<dbReference type="Proteomes" id="UP000013776">
    <property type="component" value="Unassembled WGS sequence"/>
</dbReference>
<dbReference type="Pfam" id="PF17877">
    <property type="entry name" value="Dis3l2_C_term"/>
    <property type="match status" value="1"/>
</dbReference>
<feature type="compositionally biased region" description="Low complexity" evidence="2">
    <location>
        <begin position="9"/>
        <end position="20"/>
    </location>
</feature>
<keyword evidence="5" id="KW-1185">Reference proteome</keyword>
<dbReference type="Gene3D" id="2.40.50.700">
    <property type="match status" value="1"/>
</dbReference>
<dbReference type="InterPro" id="IPR041505">
    <property type="entry name" value="Dis3_CSD2"/>
</dbReference>
<dbReference type="Gene3D" id="2.40.50.690">
    <property type="match status" value="1"/>
</dbReference>
<feature type="compositionally biased region" description="Basic and acidic residues" evidence="2">
    <location>
        <begin position="445"/>
        <end position="458"/>
    </location>
</feature>
<dbReference type="AlphaFoldDB" id="R4XFY7"/>
<evidence type="ECO:0000313" key="4">
    <source>
        <dbReference type="EMBL" id="CCG84580.1"/>
    </source>
</evidence>
<dbReference type="InterPro" id="IPR001900">
    <property type="entry name" value="RNase_II/R"/>
</dbReference>
<dbReference type="InterPro" id="IPR041093">
    <property type="entry name" value="Dis3l2-like_C"/>
</dbReference>
<dbReference type="GO" id="GO:0000175">
    <property type="term" value="F:3'-5'-RNA exonuclease activity"/>
    <property type="evidence" value="ECO:0007669"/>
    <property type="project" value="TreeGrafter"/>
</dbReference>
<feature type="domain" description="RNB" evidence="3">
    <location>
        <begin position="576"/>
        <end position="909"/>
    </location>
</feature>
<accession>R4XFY7</accession>
<dbReference type="PANTHER" id="PTHR23355">
    <property type="entry name" value="RIBONUCLEASE"/>
    <property type="match status" value="1"/>
</dbReference>
<dbReference type="PANTHER" id="PTHR23355:SF9">
    <property type="entry name" value="DIS3-LIKE EXONUCLEASE 2"/>
    <property type="match status" value="1"/>
</dbReference>
<dbReference type="SMART" id="SM00955">
    <property type="entry name" value="RNB"/>
    <property type="match status" value="1"/>
</dbReference>
<feature type="compositionally biased region" description="Low complexity" evidence="2">
    <location>
        <begin position="88"/>
        <end position="127"/>
    </location>
</feature>
<name>R4XFY7_TAPDE</name>
<proteinExistence type="inferred from homology"/>
<protein>
    <recommendedName>
        <fullName evidence="3">RNB domain-containing protein</fullName>
    </recommendedName>
</protein>
<feature type="compositionally biased region" description="Polar residues" evidence="2">
    <location>
        <begin position="133"/>
        <end position="147"/>
    </location>
</feature>
<feature type="region of interest" description="Disordered" evidence="2">
    <location>
        <begin position="1064"/>
        <end position="1103"/>
    </location>
</feature>
<dbReference type="GO" id="GO:0003723">
    <property type="term" value="F:RNA binding"/>
    <property type="evidence" value="ECO:0007669"/>
    <property type="project" value="InterPro"/>
</dbReference>
<dbReference type="Pfam" id="PF17849">
    <property type="entry name" value="OB_Dis3"/>
    <property type="match status" value="1"/>
</dbReference>
<feature type="region of interest" description="Disordered" evidence="2">
    <location>
        <begin position="354"/>
        <end position="394"/>
    </location>
</feature>
<feature type="compositionally biased region" description="Basic and acidic residues" evidence="2">
    <location>
        <begin position="379"/>
        <end position="391"/>
    </location>
</feature>
<dbReference type="FunFam" id="2.40.50.700:FF:000002">
    <property type="entry name" value="Cell wall biogenesis protein"/>
    <property type="match status" value="1"/>
</dbReference>
<feature type="compositionally biased region" description="Polar residues" evidence="2">
    <location>
        <begin position="184"/>
        <end position="195"/>
    </location>
</feature>
<dbReference type="VEuPathDB" id="FungiDB:TAPDE_005056"/>
<dbReference type="EMBL" id="CAHR02000267">
    <property type="protein sequence ID" value="CCG84580.1"/>
    <property type="molecule type" value="Genomic_DNA"/>
</dbReference>
<dbReference type="SUPFAM" id="SSF50249">
    <property type="entry name" value="Nucleic acid-binding proteins"/>
    <property type="match status" value="2"/>
</dbReference>
<dbReference type="FunFam" id="2.40.50.690:FF:000001">
    <property type="entry name" value="Cell wall biogenesis protein"/>
    <property type="match status" value="1"/>
</dbReference>
<evidence type="ECO:0000313" key="5">
    <source>
        <dbReference type="Proteomes" id="UP000013776"/>
    </source>
</evidence>
<evidence type="ECO:0000256" key="1">
    <source>
        <dbReference type="ARBA" id="ARBA00005785"/>
    </source>
</evidence>